<dbReference type="STRING" id="301967.A6E15_13020"/>
<keyword evidence="1" id="KW-1133">Transmembrane helix</keyword>
<keyword evidence="1" id="KW-0472">Membrane</keyword>
<reference evidence="3" key="1">
    <citation type="submission" date="2016-04" db="EMBL/GenBank/DDBJ databases">
        <authorList>
            <person name="Chen S.-C."/>
            <person name="Lai M.-C."/>
        </authorList>
    </citation>
    <scope>NUCLEOTIDE SEQUENCE [LARGE SCALE GENOMIC DNA]</scope>
    <source>
        <strain evidence="3">AB14</strain>
    </source>
</reference>
<dbReference type="EMBL" id="LWLN01000001">
    <property type="protein sequence ID" value="OLZ41846.1"/>
    <property type="molecule type" value="Genomic_DNA"/>
</dbReference>
<dbReference type="Proteomes" id="UP000189370">
    <property type="component" value="Unassembled WGS sequence"/>
</dbReference>
<dbReference type="AlphaFoldDB" id="A0A1S8AZ28"/>
<organism evidence="2 3">
    <name type="scientific">Natrinema saccharevitans</name>
    <dbReference type="NCBI Taxonomy" id="301967"/>
    <lineage>
        <taxon>Archaea</taxon>
        <taxon>Methanobacteriati</taxon>
        <taxon>Methanobacteriota</taxon>
        <taxon>Stenosarchaea group</taxon>
        <taxon>Halobacteria</taxon>
        <taxon>Halobacteriales</taxon>
        <taxon>Natrialbaceae</taxon>
        <taxon>Natrinema</taxon>
    </lineage>
</organism>
<dbReference type="Pfam" id="PF26448">
    <property type="entry name" value="DUF8127"/>
    <property type="match status" value="1"/>
</dbReference>
<name>A0A1S8AZ28_9EURY</name>
<evidence type="ECO:0000313" key="3">
    <source>
        <dbReference type="Proteomes" id="UP000189370"/>
    </source>
</evidence>
<dbReference type="OrthoDB" id="174768at2157"/>
<proteinExistence type="predicted"/>
<protein>
    <submittedName>
        <fullName evidence="2">Uncharacterized protein</fullName>
    </submittedName>
</protein>
<feature type="transmembrane region" description="Helical" evidence="1">
    <location>
        <begin position="224"/>
        <end position="244"/>
    </location>
</feature>
<sequence length="257" mass="28080">MAATRTSTPRLDVFLALVAVGLLTSPALMVLLDVGERTYRYERVEVTTDGSSVEYADESAAPDRTPVDGAIACAESGPYAWEVRACTFEESVLENGTVPTEFSYGAPGRVDLPFHPERYRYVSLNGTVYETTYVANESAPRDDGYRIDLTLDPSSPEAALEHASHDVTAREVSSTAAEAARTGDATTLRKATVPDRPIRLEDGTYYRVYLAEEIEPSETTRNQILVLTALASLSGLGLLVHLFGRIEVTYVGGRHRR</sequence>
<evidence type="ECO:0000313" key="2">
    <source>
        <dbReference type="EMBL" id="OLZ41846.1"/>
    </source>
</evidence>
<gene>
    <name evidence="2" type="ORF">A6E15_13020</name>
</gene>
<comment type="caution">
    <text evidence="2">The sequence shown here is derived from an EMBL/GenBank/DDBJ whole genome shotgun (WGS) entry which is preliminary data.</text>
</comment>
<dbReference type="RefSeq" id="WP_076146866.1">
    <property type="nucleotide sequence ID" value="NZ_LWLN01000001.1"/>
</dbReference>
<accession>A0A1S8AZ28</accession>
<keyword evidence="1" id="KW-0812">Transmembrane</keyword>
<dbReference type="InterPro" id="IPR058440">
    <property type="entry name" value="DUF8127"/>
</dbReference>
<keyword evidence="3" id="KW-1185">Reference proteome</keyword>
<evidence type="ECO:0000256" key="1">
    <source>
        <dbReference type="SAM" id="Phobius"/>
    </source>
</evidence>